<evidence type="ECO:0000256" key="1">
    <source>
        <dbReference type="ARBA" id="ARBA00006539"/>
    </source>
</evidence>
<sequence>MEIIRVIEEKILHVTEKVLETLEGGIDYNTFTKELKKELDGLGVGIMQEVIEAMDQQIVKDKKERKDWVIERKGDYKSILTPFGEMTYKRTYFKNKETKKYSYLADENAGITAHMRIEPTLKSELLEATTKLSYEKATQELSRYNSELKLSKQTAANTVRDFKAKDYEIPCDKKEVPTLYIEADEDHLSVRSKRGAQARLIYVHEGVKEVNGRRMLINPKYFTSIDEKPEDFWFRVCDFIYSQYDVNCINDIYILGDGAKWIRSGLEYIPSSTFILDKFHLSKYIIMATAHAPNLKTKIYKNIKKLDREAVLENLKEALAKADSKPRKKRIQKTITYIKNTWDGIKASIENPEIGCSAEGHVSHVLSSRLSSRPMAWSLNGAKKMASMRAVEANKEQVKDHYLETYKQKDNKVIELTTEVRKQLKDLKTRKKIGKESFSNVPVMEYGVNLTRVALRGLNNKISI</sequence>
<dbReference type="RefSeq" id="WP_353892222.1">
    <property type="nucleotide sequence ID" value="NZ_CP159485.1"/>
</dbReference>
<evidence type="ECO:0000313" key="3">
    <source>
        <dbReference type="EMBL" id="XCI28197.1"/>
    </source>
</evidence>
<proteinExistence type="inferred from homology"/>
<protein>
    <submittedName>
        <fullName evidence="4">ISLre2 family transposase</fullName>
    </submittedName>
</protein>
<reference evidence="4" key="1">
    <citation type="journal article" date="2018" name="Antonie Van Leeuwenhoek">
        <title>Proteinivorax hydrogeniformans sp. nov., an anaerobic, haloalkaliphilic bacterium fermenting proteinaceous compounds with high hydrogen production.</title>
        <authorList>
            <person name="Boltyanskaya Y."/>
            <person name="Detkova E."/>
            <person name="Pimenov N."/>
            <person name="Kevbrin V."/>
        </authorList>
    </citation>
    <scope>NUCLEOTIDE SEQUENCE</scope>
    <source>
        <strain evidence="4">Z-710</strain>
    </source>
</reference>
<dbReference type="InterPro" id="IPR009620">
    <property type="entry name" value="UPF0236"/>
</dbReference>
<accession>A0AAU8HTB9</accession>
<comment type="similarity">
    <text evidence="1">Belongs to the UPF0236 family.</text>
</comment>
<dbReference type="AlphaFoldDB" id="A0AAU8HTB9"/>
<evidence type="ECO:0000313" key="2">
    <source>
        <dbReference type="EMBL" id="XCI27644.1"/>
    </source>
</evidence>
<name>A0AAU8HTB9_9FIRM</name>
<evidence type="ECO:0000313" key="4">
    <source>
        <dbReference type="EMBL" id="XCI28577.1"/>
    </source>
</evidence>
<organism evidence="4">
    <name type="scientific">Proteinivorax hydrogeniformans</name>
    <dbReference type="NCBI Taxonomy" id="1826727"/>
    <lineage>
        <taxon>Bacteria</taxon>
        <taxon>Bacillati</taxon>
        <taxon>Bacillota</taxon>
        <taxon>Clostridia</taxon>
        <taxon>Eubacteriales</taxon>
        <taxon>Proteinivoracaceae</taxon>
        <taxon>Proteinivorax</taxon>
    </lineage>
</organism>
<dbReference type="EMBL" id="CP159485">
    <property type="protein sequence ID" value="XCI28577.1"/>
    <property type="molecule type" value="Genomic_DNA"/>
</dbReference>
<dbReference type="EMBL" id="CP159485">
    <property type="protein sequence ID" value="XCI27644.1"/>
    <property type="molecule type" value="Genomic_DNA"/>
</dbReference>
<dbReference type="NCBIfam" id="NF033529">
    <property type="entry name" value="transpos_ISLre2"/>
    <property type="match status" value="1"/>
</dbReference>
<gene>
    <name evidence="2" type="ORF">PRVXH_001551</name>
    <name evidence="3" type="ORF">PRVXH_002147</name>
    <name evidence="4" type="ORF">PRVXH_002541</name>
</gene>
<dbReference type="EMBL" id="CP159485">
    <property type="protein sequence ID" value="XCI28197.1"/>
    <property type="molecule type" value="Genomic_DNA"/>
</dbReference>
<dbReference type="Pfam" id="PF06782">
    <property type="entry name" value="UPF0236"/>
    <property type="match status" value="1"/>
</dbReference>
<reference evidence="4" key="2">
    <citation type="submission" date="2024-06" db="EMBL/GenBank/DDBJ databases">
        <authorList>
            <person name="Petrova K.O."/>
            <person name="Toshchakov S.V."/>
            <person name="Boltjanskaja Y.V."/>
            <person name="Kevbrin V.V."/>
        </authorList>
    </citation>
    <scope>NUCLEOTIDE SEQUENCE</scope>
    <source>
        <strain evidence="4">Z-710</strain>
    </source>
</reference>